<sequence>MVKNLLPRGVRDLLWQIVLFCGAYWLYRLVRGQVFDQSAEAFNHARDIVSLERHLHVFAEPAIQNWAVGTGFVNDVGSWMYLNTHFIVTTCTLAFIYLFRNEHFYFVRNMFMVAMVLALIGYILYPTAPPRMLPELGFIDSVSDFTGVSSDSDVNALFNPYAAVPSMHVGFALMLGVPMLRIVKHRWAKVLWALYAPIVAGVVIVTANHWIFDAVTGALVAGISALAAQTVFARVRPAAWAWDPDQAALPAPARAG</sequence>
<feature type="transmembrane region" description="Helical" evidence="5">
    <location>
        <begin position="106"/>
        <end position="125"/>
    </location>
</feature>
<gene>
    <name evidence="7" type="ORF">OM076_30605</name>
</gene>
<dbReference type="GO" id="GO:0016020">
    <property type="term" value="C:membrane"/>
    <property type="evidence" value="ECO:0007669"/>
    <property type="project" value="UniProtKB-SubCell"/>
</dbReference>
<dbReference type="EMBL" id="JAPDOD010000036">
    <property type="protein sequence ID" value="MDA0164658.1"/>
    <property type="molecule type" value="Genomic_DNA"/>
</dbReference>
<evidence type="ECO:0000256" key="4">
    <source>
        <dbReference type="ARBA" id="ARBA00023136"/>
    </source>
</evidence>
<dbReference type="InterPro" id="IPR052185">
    <property type="entry name" value="IPC_Synthase-Related"/>
</dbReference>
<keyword evidence="3 5" id="KW-1133">Transmembrane helix</keyword>
<evidence type="ECO:0000313" key="8">
    <source>
        <dbReference type="Proteomes" id="UP001149140"/>
    </source>
</evidence>
<feature type="transmembrane region" description="Helical" evidence="5">
    <location>
        <begin position="192"/>
        <end position="212"/>
    </location>
</feature>
<comment type="subcellular location">
    <subcellularLocation>
        <location evidence="1">Membrane</location>
        <topology evidence="1">Multi-pass membrane protein</topology>
    </subcellularLocation>
</comment>
<evidence type="ECO:0000259" key="6">
    <source>
        <dbReference type="Pfam" id="PF14378"/>
    </source>
</evidence>
<organism evidence="7 8">
    <name type="scientific">Solirubrobacter ginsenosidimutans</name>
    <dbReference type="NCBI Taxonomy" id="490573"/>
    <lineage>
        <taxon>Bacteria</taxon>
        <taxon>Bacillati</taxon>
        <taxon>Actinomycetota</taxon>
        <taxon>Thermoleophilia</taxon>
        <taxon>Solirubrobacterales</taxon>
        <taxon>Solirubrobacteraceae</taxon>
        <taxon>Solirubrobacter</taxon>
    </lineage>
</organism>
<dbReference type="CDD" id="cd03386">
    <property type="entry name" value="PAP2_Aur1_like"/>
    <property type="match status" value="1"/>
</dbReference>
<proteinExistence type="predicted"/>
<dbReference type="PANTHER" id="PTHR31310">
    <property type="match status" value="1"/>
</dbReference>
<evidence type="ECO:0000256" key="1">
    <source>
        <dbReference type="ARBA" id="ARBA00004141"/>
    </source>
</evidence>
<evidence type="ECO:0000256" key="2">
    <source>
        <dbReference type="ARBA" id="ARBA00022692"/>
    </source>
</evidence>
<name>A0A9X3N073_9ACTN</name>
<feature type="transmembrane region" description="Helical" evidence="5">
    <location>
        <begin position="161"/>
        <end position="180"/>
    </location>
</feature>
<dbReference type="InterPro" id="IPR026841">
    <property type="entry name" value="Aur1/Ipt1"/>
</dbReference>
<evidence type="ECO:0000313" key="7">
    <source>
        <dbReference type="EMBL" id="MDA0164658.1"/>
    </source>
</evidence>
<dbReference type="PANTHER" id="PTHR31310:SF7">
    <property type="entry name" value="PA-PHOSPHATASE RELATED-FAMILY PROTEIN DDB_G0268928"/>
    <property type="match status" value="1"/>
</dbReference>
<evidence type="ECO:0000256" key="5">
    <source>
        <dbReference type="SAM" id="Phobius"/>
    </source>
</evidence>
<accession>A0A9X3N073</accession>
<feature type="transmembrane region" description="Helical" evidence="5">
    <location>
        <begin position="79"/>
        <end position="99"/>
    </location>
</feature>
<comment type="caution">
    <text evidence="7">The sequence shown here is derived from an EMBL/GenBank/DDBJ whole genome shotgun (WGS) entry which is preliminary data.</text>
</comment>
<dbReference type="Pfam" id="PF14378">
    <property type="entry name" value="PAP2_3"/>
    <property type="match status" value="1"/>
</dbReference>
<keyword evidence="2 5" id="KW-0812">Transmembrane</keyword>
<keyword evidence="4 5" id="KW-0472">Membrane</keyword>
<evidence type="ECO:0000256" key="3">
    <source>
        <dbReference type="ARBA" id="ARBA00022989"/>
    </source>
</evidence>
<reference evidence="7" key="1">
    <citation type="submission" date="2022-10" db="EMBL/GenBank/DDBJ databases">
        <title>The WGS of Solirubrobacter ginsenosidimutans DSM 21036.</title>
        <authorList>
            <person name="Jiang Z."/>
        </authorList>
    </citation>
    <scope>NUCLEOTIDE SEQUENCE</scope>
    <source>
        <strain evidence="7">DSM 21036</strain>
    </source>
</reference>
<dbReference type="RefSeq" id="WP_270043910.1">
    <property type="nucleotide sequence ID" value="NZ_JAPDOD010000036.1"/>
</dbReference>
<keyword evidence="8" id="KW-1185">Reference proteome</keyword>
<feature type="transmembrane region" description="Helical" evidence="5">
    <location>
        <begin position="12"/>
        <end position="30"/>
    </location>
</feature>
<protein>
    <submittedName>
        <fullName evidence="7">Phosphatase PAP2 family protein</fullName>
    </submittedName>
</protein>
<dbReference type="AlphaFoldDB" id="A0A9X3N073"/>
<dbReference type="Proteomes" id="UP001149140">
    <property type="component" value="Unassembled WGS sequence"/>
</dbReference>
<feature type="domain" description="Inositolphosphotransferase Aur1/Ipt1" evidence="6">
    <location>
        <begin position="47"/>
        <end position="226"/>
    </location>
</feature>